<gene>
    <name evidence="2" type="ORF">GCM10009765_56760</name>
</gene>
<dbReference type="EMBL" id="BAAANY010000023">
    <property type="protein sequence ID" value="GAA1700009.1"/>
    <property type="molecule type" value="Genomic_DNA"/>
</dbReference>
<evidence type="ECO:0000256" key="1">
    <source>
        <dbReference type="SAM" id="MobiDB-lite"/>
    </source>
</evidence>
<protein>
    <submittedName>
        <fullName evidence="2">Uncharacterized protein</fullName>
    </submittedName>
</protein>
<keyword evidence="3" id="KW-1185">Reference proteome</keyword>
<evidence type="ECO:0000313" key="2">
    <source>
        <dbReference type="EMBL" id="GAA1700009.1"/>
    </source>
</evidence>
<evidence type="ECO:0000313" key="3">
    <source>
        <dbReference type="Proteomes" id="UP001500618"/>
    </source>
</evidence>
<dbReference type="Proteomes" id="UP001500618">
    <property type="component" value="Unassembled WGS sequence"/>
</dbReference>
<name>A0ABN2I7N9_9ACTN</name>
<comment type="caution">
    <text evidence="2">The sequence shown here is derived from an EMBL/GenBank/DDBJ whole genome shotgun (WGS) entry which is preliminary data.</text>
</comment>
<organism evidence="2 3">
    <name type="scientific">Fodinicola feengrottensis</name>
    <dbReference type="NCBI Taxonomy" id="435914"/>
    <lineage>
        <taxon>Bacteria</taxon>
        <taxon>Bacillati</taxon>
        <taxon>Actinomycetota</taxon>
        <taxon>Actinomycetes</taxon>
        <taxon>Mycobacteriales</taxon>
        <taxon>Fodinicola</taxon>
    </lineage>
</organism>
<proteinExistence type="predicted"/>
<accession>A0ABN2I7N9</accession>
<sequence length="241" mass="25393">MPADHTWEKVPVGLQAPRWRTIQPARTVLVIVHTVTAATRLADVLPVFDADLRIQVVFTTPGTSAVRAGVAEVLAALGAATIPWAQALQTEFDLAIAAAHSGSLHEINAPLVLLSHGIGYTKNTAGSRVPGPGSRVPGPGSLGRLMGCRRSGFCTTDRSSQPPLAFPIGNNSSDWPMPSRKPSTWPPSSAIRATTGSRRAPNIAADTVKRWAYVHTSGSFCSRLLGGSTRFSGPGLIFSGR</sequence>
<reference evidence="2 3" key="1">
    <citation type="journal article" date="2019" name="Int. J. Syst. Evol. Microbiol.">
        <title>The Global Catalogue of Microorganisms (GCM) 10K type strain sequencing project: providing services to taxonomists for standard genome sequencing and annotation.</title>
        <authorList>
            <consortium name="The Broad Institute Genomics Platform"/>
            <consortium name="The Broad Institute Genome Sequencing Center for Infectious Disease"/>
            <person name="Wu L."/>
            <person name="Ma J."/>
        </authorList>
    </citation>
    <scope>NUCLEOTIDE SEQUENCE [LARGE SCALE GENOMIC DNA]</scope>
    <source>
        <strain evidence="2 3">JCM 14718</strain>
    </source>
</reference>
<feature type="region of interest" description="Disordered" evidence="1">
    <location>
        <begin position="169"/>
        <end position="197"/>
    </location>
</feature>